<keyword evidence="7 10" id="KW-0067">ATP-binding</keyword>
<dbReference type="Gene3D" id="1.10.10.990">
    <property type="match status" value="1"/>
</dbReference>
<dbReference type="KEGG" id="mej:Q7A_2715"/>
<keyword evidence="8 10" id="KW-0238">DNA-binding</keyword>
<dbReference type="Pfam" id="PF04257">
    <property type="entry name" value="Exonuc_V_gamma"/>
    <property type="match status" value="1"/>
</dbReference>
<dbReference type="PANTHER" id="PTHR30591:SF1">
    <property type="entry name" value="RECBCD ENZYME SUBUNIT RECC"/>
    <property type="match status" value="1"/>
</dbReference>
<keyword evidence="6 10" id="KW-0269">Exonuclease</keyword>
<reference evidence="11 12" key="2">
    <citation type="journal article" date="2013" name="Int. J. Syst. Evol. Microbiol.">
        <title>Methylophaga nitratireducenticrescens sp. nov. and Methylophaga frappieri sp. nov., isolated from the biofilm of the methanol-fed denitrification system treating the seawater at the Montreal Biodome.</title>
        <authorList>
            <person name="Villeneuve C."/>
            <person name="Martineau C."/>
            <person name="Mauffrey F."/>
            <person name="Villemur R."/>
        </authorList>
    </citation>
    <scope>NUCLEOTIDE SEQUENCE [LARGE SCALE GENOMIC DNA]</scope>
    <source>
        <strain evidence="11 12">JAM1</strain>
    </source>
</reference>
<evidence type="ECO:0000256" key="1">
    <source>
        <dbReference type="ARBA" id="ARBA00022722"/>
    </source>
</evidence>
<dbReference type="Proteomes" id="UP000009144">
    <property type="component" value="Chromosome"/>
</dbReference>
<dbReference type="Gene3D" id="3.40.50.10930">
    <property type="match status" value="1"/>
</dbReference>
<evidence type="ECO:0000313" key="11">
    <source>
        <dbReference type="EMBL" id="AFI85501.1"/>
    </source>
</evidence>
<comment type="similarity">
    <text evidence="10">Belongs to the RecC family.</text>
</comment>
<dbReference type="InterPro" id="IPR011335">
    <property type="entry name" value="Restrct_endonuc-II-like"/>
</dbReference>
<dbReference type="GO" id="GO:0005524">
    <property type="term" value="F:ATP binding"/>
    <property type="evidence" value="ECO:0007669"/>
    <property type="project" value="UniProtKB-UniRule"/>
</dbReference>
<evidence type="ECO:0000256" key="5">
    <source>
        <dbReference type="ARBA" id="ARBA00022806"/>
    </source>
</evidence>
<dbReference type="InterPro" id="IPR027417">
    <property type="entry name" value="P-loop_NTPase"/>
</dbReference>
<keyword evidence="2 10" id="KW-0547">Nucleotide-binding</keyword>
<evidence type="ECO:0000256" key="2">
    <source>
        <dbReference type="ARBA" id="ARBA00022741"/>
    </source>
</evidence>
<keyword evidence="4 10" id="KW-0378">Hydrolase</keyword>
<comment type="subunit">
    <text evidence="10">Heterotrimer of RecB, RecC and RecD. All subunits contribute to DNA-binding.</text>
</comment>
<dbReference type="Gene3D" id="3.40.50.300">
    <property type="entry name" value="P-loop containing nucleotide triphosphate hydrolases"/>
    <property type="match status" value="2"/>
</dbReference>
<proteinExistence type="inferred from homology"/>
<dbReference type="GO" id="GO:0003677">
    <property type="term" value="F:DNA binding"/>
    <property type="evidence" value="ECO:0007669"/>
    <property type="project" value="UniProtKB-UniRule"/>
</dbReference>
<dbReference type="CDD" id="cd22353">
    <property type="entry name" value="RecC_C-like"/>
    <property type="match status" value="1"/>
</dbReference>
<dbReference type="HAMAP" id="MF_01486">
    <property type="entry name" value="RecC"/>
    <property type="match status" value="1"/>
</dbReference>
<reference evidence="11 12" key="1">
    <citation type="journal article" date="2012" name="J. Bacteriol.">
        <title>Complete genome sequences of Methylophaga sp. strain JAM1 and Methylophaga sp. strain JAM7.</title>
        <authorList>
            <person name="Villeneuve C."/>
            <person name="Martineau C."/>
            <person name="Mauffrey F."/>
            <person name="Villemur R."/>
        </authorList>
    </citation>
    <scope>NUCLEOTIDE SEQUENCE [LARGE SCALE GENOMIC DNA]</scope>
    <source>
        <strain evidence="11 12">JAM1</strain>
    </source>
</reference>
<dbReference type="SUPFAM" id="SSF52980">
    <property type="entry name" value="Restriction endonuclease-like"/>
    <property type="match status" value="1"/>
</dbReference>
<sequence length="1067" mass="122028">MLKVIYSNSMSQLAAHLAETQQQDPLPPLQAETVMVQSNELARWLNLFLASNQSIAAHIEFPFPSAWLWKLFRQVWPDIPRESPYSTDAMSLKIFELLPTIKNQPEFEAIGRYLGEADDARRMLDLSQRIADSFDQYLMYRPDWIAQWEAGKTNNWQGALWQLLTRDDPEPMHRARLLQKMQQALKSKQFPTSILPPRIAIFGLTAMPPIYLDLLAEIAEFTEVSIYFLSPSEGYWGDLLNQKSQAKQRLLFDDEDDFTDNGHPLLASLGKLGQTFFEQLQAIPHEAEMLYLQPQATDILSQLKQDIYQLDNADELVTVASDDDSVQIHSCHSAMREAEVLHDQLLNLFENYPDLSPTDVVVMTPDIEVYAPAIEAVFSSQPAERFIPFSIANRGDAQQQTIIETFTDLLSLPQSRFDAETIMRLLECAAIQREFRLDHTDLDTIRGWLRETQIRWGLDGKDKQALGLPALDANTWRAGLDRLLLGYALPPAERDQWQLFNAQLPVGGISGDRAQLMAQLNAFIDQISLLRNELKRTRTPADWQILLMDWLRKFFLVREENEQLQLDAILKAIDSLTEAAVQVGFEQKISIELLRDWLDLHIELPSAEHQFMGRGLTFCDMVPMRSIPFDMVCLIGMNDNSYPRRQPKPGFDLLSSDYRRGDRSRRDDDRYLFLEAILSSNRHLYISYVGASIHDNSPIPPSVLVSDFADVITRRFQTVEGTEIWEQLLTRHPLQAFSSRYFSGQDETLFSFNAEACPPVQKLSEATNWFARPLPEADESWRFVSLHQLISFFSHPARFLAQQRLGINFENDDATLEIREPFVLNGLEAWSVRQQMLDGRLNALDKAQIQPVIQATGVLPQGHFADLLFDQQLETVDAFTEKLQPLTSSQPMQPLAFEFDLDDFTLTGQLEGLSASGLLHYRLAKMKAKDLLGLWCSHLLLNCLKPQGVALHSQLQCEDNYLQLNPVNEPEQLLGDLLAIYWQGLHQPIPLLPQTSMAYALAELNAGKADPEKEAYKAWQSSRFHQGEESDPYHQLLFSELPLNDPFRDLALRVYQPLWDVLQGDKL</sequence>
<gene>
    <name evidence="10" type="primary">recC</name>
    <name evidence="11" type="ordered locus">Q7A_2715</name>
</gene>
<keyword evidence="5 10" id="KW-0347">Helicase</keyword>
<keyword evidence="12" id="KW-1185">Reference proteome</keyword>
<protein>
    <recommendedName>
        <fullName evidence="10">RecBCD enzyme subunit RecC</fullName>
    </recommendedName>
    <alternativeName>
        <fullName evidence="10">Exonuclease V subunit RecC</fullName>
        <shortName evidence="10">ExoV subunit RecC</shortName>
    </alternativeName>
    <alternativeName>
        <fullName evidence="10">Helicase/nuclease RecBCD subunit RecC</fullName>
    </alternativeName>
</protein>
<dbReference type="InterPro" id="IPR013986">
    <property type="entry name" value="DExx_box_DNA_helicase_dom_sf"/>
</dbReference>
<name>I1XM82_METNJ</name>
<dbReference type="Gene3D" id="1.10.10.160">
    <property type="match status" value="1"/>
</dbReference>
<evidence type="ECO:0000256" key="8">
    <source>
        <dbReference type="ARBA" id="ARBA00023125"/>
    </source>
</evidence>
<dbReference type="GO" id="GO:0000724">
    <property type="term" value="P:double-strand break repair via homologous recombination"/>
    <property type="evidence" value="ECO:0007669"/>
    <property type="project" value="UniProtKB-UniRule"/>
</dbReference>
<dbReference type="InterPro" id="IPR006697">
    <property type="entry name" value="RecC"/>
</dbReference>
<accession>I1XM82</accession>
<dbReference type="eggNOG" id="COG1330">
    <property type="taxonomic scope" value="Bacteria"/>
</dbReference>
<dbReference type="SUPFAM" id="SSF52540">
    <property type="entry name" value="P-loop containing nucleoside triphosphate hydrolases"/>
    <property type="match status" value="2"/>
</dbReference>
<evidence type="ECO:0000256" key="7">
    <source>
        <dbReference type="ARBA" id="ARBA00022840"/>
    </source>
</evidence>
<dbReference type="GO" id="GO:0008854">
    <property type="term" value="F:exodeoxyribonuclease V activity"/>
    <property type="evidence" value="ECO:0007669"/>
    <property type="project" value="InterPro"/>
</dbReference>
<dbReference type="PATRIC" id="fig|754476.3.peg.2663"/>
<dbReference type="NCBIfam" id="TIGR01450">
    <property type="entry name" value="recC"/>
    <property type="match status" value="1"/>
</dbReference>
<dbReference type="Pfam" id="PF17946">
    <property type="entry name" value="RecC_C"/>
    <property type="match status" value="1"/>
</dbReference>
<dbReference type="OrthoDB" id="9762834at2"/>
<comment type="function">
    <text evidence="10">A helicase/nuclease that prepares dsDNA breaks (DSB) for recombinational DNA repair. Binds to DSBs and unwinds DNA via a highly rapid and processive ATP-dependent bidirectional helicase activity. Unwinds dsDNA until it encounters a Chi (crossover hotspot instigator) sequence from the 3' direction. Cuts ssDNA a few nucleotides 3' to the Chi site. The properties and activities of the enzyme are changed at Chi. The Chi-altered holoenzyme produces a long 3'-ssDNA overhang and facilitates RecA-binding to the ssDNA for homologous DNA recombination and repair. Holoenzyme degrades any linearized DNA that is unable to undergo homologous recombination. In the holoenzyme this subunit recognizes the wild-type Chi sequence, and when added to isolated RecB increases its ATP-dependent helicase processivity.</text>
</comment>
<dbReference type="STRING" id="754476.Q7A_2715"/>
<dbReference type="InterPro" id="IPR041500">
    <property type="entry name" value="RecC_C"/>
</dbReference>
<dbReference type="PANTHER" id="PTHR30591">
    <property type="entry name" value="RECBCD ENZYME SUBUNIT RECC"/>
    <property type="match status" value="1"/>
</dbReference>
<organism evidence="11 12">
    <name type="scientific">Methylophaga nitratireducenticrescens</name>
    <dbReference type="NCBI Taxonomy" id="754476"/>
    <lineage>
        <taxon>Bacteria</taxon>
        <taxon>Pseudomonadati</taxon>
        <taxon>Pseudomonadota</taxon>
        <taxon>Gammaproteobacteria</taxon>
        <taxon>Thiotrichales</taxon>
        <taxon>Piscirickettsiaceae</taxon>
        <taxon>Methylophaga</taxon>
    </lineage>
</organism>
<dbReference type="PIRSF" id="PIRSF000980">
    <property type="entry name" value="RecC"/>
    <property type="match status" value="1"/>
</dbReference>
<keyword evidence="1 10" id="KW-0540">Nuclease</keyword>
<dbReference type="GO" id="GO:0009338">
    <property type="term" value="C:exodeoxyribonuclease V complex"/>
    <property type="evidence" value="ECO:0007669"/>
    <property type="project" value="InterPro"/>
</dbReference>
<evidence type="ECO:0000256" key="10">
    <source>
        <dbReference type="HAMAP-Rule" id="MF_01486"/>
    </source>
</evidence>
<dbReference type="EMBL" id="CP003390">
    <property type="protein sequence ID" value="AFI85501.1"/>
    <property type="molecule type" value="Genomic_DNA"/>
</dbReference>
<dbReference type="HOGENOM" id="CLU_007513_0_0_6"/>
<dbReference type="RefSeq" id="WP_014707862.1">
    <property type="nucleotide sequence ID" value="NC_017857.3"/>
</dbReference>
<keyword evidence="3 10" id="KW-0227">DNA damage</keyword>
<evidence type="ECO:0000313" key="12">
    <source>
        <dbReference type="Proteomes" id="UP000009144"/>
    </source>
</evidence>
<keyword evidence="9 10" id="KW-0234">DNA repair</keyword>
<evidence type="ECO:0000256" key="6">
    <source>
        <dbReference type="ARBA" id="ARBA00022839"/>
    </source>
</evidence>
<dbReference type="AlphaFoldDB" id="I1XM82"/>
<comment type="miscellaneous">
    <text evidence="10">In the RecBCD complex, RecB has a slow 3'-5' helicase, an exonuclease activity and loads RecA onto ssDNA, RecD has a fast 5'-3' helicase activity, while RecC stimulates the ATPase and processivity of the RecB helicase and contributes to recognition of the Chi site.</text>
</comment>
<evidence type="ECO:0000256" key="9">
    <source>
        <dbReference type="ARBA" id="ARBA00023204"/>
    </source>
</evidence>
<dbReference type="GO" id="GO:0003678">
    <property type="term" value="F:DNA helicase activity"/>
    <property type="evidence" value="ECO:0007669"/>
    <property type="project" value="UniProtKB-UniRule"/>
</dbReference>
<evidence type="ECO:0000256" key="3">
    <source>
        <dbReference type="ARBA" id="ARBA00022763"/>
    </source>
</evidence>
<evidence type="ECO:0000256" key="4">
    <source>
        <dbReference type="ARBA" id="ARBA00022801"/>
    </source>
</evidence>